<evidence type="ECO:0000256" key="2">
    <source>
        <dbReference type="ARBA" id="ARBA00023239"/>
    </source>
</evidence>
<comment type="similarity">
    <text evidence="1">Belongs to the D-glutamate cyclase family.</text>
</comment>
<dbReference type="PANTHER" id="PTHR32022:SF10">
    <property type="entry name" value="D-GLUTAMATE CYCLASE, MITOCHONDRIAL"/>
    <property type="match status" value="1"/>
</dbReference>
<dbReference type="InterPro" id="IPR038021">
    <property type="entry name" value="Putative_hydro-lyase"/>
</dbReference>
<dbReference type="Pfam" id="PF07286">
    <property type="entry name" value="D-Glu_cyclase"/>
    <property type="match status" value="1"/>
</dbReference>
<keyword evidence="2" id="KW-0456">Lyase</keyword>
<reference evidence="3 4" key="1">
    <citation type="journal article" date="2023" name="G3 (Bethesda)">
        <title>A chromosome-level genome assembly of Zasmidium syzygii isolated from banana leaves.</title>
        <authorList>
            <person name="van Westerhoven A.C."/>
            <person name="Mehrabi R."/>
            <person name="Talebi R."/>
            <person name="Steentjes M.B.F."/>
            <person name="Corcolon B."/>
            <person name="Chong P.A."/>
            <person name="Kema G.H.J."/>
            <person name="Seidl M.F."/>
        </authorList>
    </citation>
    <scope>NUCLEOTIDE SEQUENCE [LARGE SCALE GENOMIC DNA]</scope>
    <source>
        <strain evidence="3 4">P124</strain>
    </source>
</reference>
<accession>A0ABR0EDU4</accession>
<name>A0ABR0EDU4_ZASCE</name>
<dbReference type="SUPFAM" id="SSF160920">
    <property type="entry name" value="PSTPO5379-like"/>
    <property type="match status" value="1"/>
</dbReference>
<dbReference type="Gene3D" id="3.40.1640.10">
    <property type="entry name" value="PSTPO5379-like"/>
    <property type="match status" value="1"/>
</dbReference>
<dbReference type="Proteomes" id="UP001305779">
    <property type="component" value="Unassembled WGS sequence"/>
</dbReference>
<dbReference type="InterPro" id="IPR009906">
    <property type="entry name" value="D-Glu_cyclase"/>
</dbReference>
<sequence length="287" mass="31726">MTAPLRTGTSARLHFRSNNPSPSDIAPGYIHSNILILPSPYAQDFRLLCHRNPVALPLLAESKAPGVFDSVKSVVGWLEDDEVVLKQHVDLRRDVGGWRVWRDGEVINERVEDAVGEWTGEHVAFVLASERSIETALRKAGLLEGRSATPPMYRTRKPLFPSGTFYDCEMVVSMRSFPAAQIGRVRELTAPFALAHGEPIDWGWGAVNRLGIRDIDVPEWGEAPLTEDGRKLGSVAWKDEEVPVFWGSAVTAQEAVAKMELPGTVMASAVGEYLVLDCRDEDVARVR</sequence>
<protein>
    <submittedName>
        <fullName evidence="3">Uncharacterized protein</fullName>
    </submittedName>
</protein>
<dbReference type="PANTHER" id="PTHR32022">
    <property type="entry name" value="D-GLUTAMATE CYCLASE, MITOCHONDRIAL"/>
    <property type="match status" value="1"/>
</dbReference>
<organism evidence="3 4">
    <name type="scientific">Zasmidium cellare</name>
    <name type="common">Wine cellar mold</name>
    <name type="synonym">Racodium cellare</name>
    <dbReference type="NCBI Taxonomy" id="395010"/>
    <lineage>
        <taxon>Eukaryota</taxon>
        <taxon>Fungi</taxon>
        <taxon>Dikarya</taxon>
        <taxon>Ascomycota</taxon>
        <taxon>Pezizomycotina</taxon>
        <taxon>Dothideomycetes</taxon>
        <taxon>Dothideomycetidae</taxon>
        <taxon>Mycosphaerellales</taxon>
        <taxon>Mycosphaerellaceae</taxon>
        <taxon>Zasmidium</taxon>
    </lineage>
</organism>
<evidence type="ECO:0000256" key="1">
    <source>
        <dbReference type="ARBA" id="ARBA00007896"/>
    </source>
</evidence>
<dbReference type="EMBL" id="JAXOVC010000007">
    <property type="protein sequence ID" value="KAK4499544.1"/>
    <property type="molecule type" value="Genomic_DNA"/>
</dbReference>
<evidence type="ECO:0000313" key="3">
    <source>
        <dbReference type="EMBL" id="KAK4499544.1"/>
    </source>
</evidence>
<gene>
    <name evidence="3" type="ORF">PRZ48_010060</name>
</gene>
<comment type="caution">
    <text evidence="3">The sequence shown here is derived from an EMBL/GenBank/DDBJ whole genome shotgun (WGS) entry which is preliminary data.</text>
</comment>
<proteinExistence type="inferred from homology"/>
<evidence type="ECO:0000313" key="4">
    <source>
        <dbReference type="Proteomes" id="UP001305779"/>
    </source>
</evidence>
<dbReference type="Gene3D" id="3.30.2040.10">
    <property type="entry name" value="PSTPO5379-like domain"/>
    <property type="match status" value="1"/>
</dbReference>
<keyword evidence="4" id="KW-1185">Reference proteome</keyword>